<dbReference type="Pfam" id="PF04194">
    <property type="entry name" value="PDCD2_C"/>
    <property type="match status" value="1"/>
</dbReference>
<dbReference type="KEGG" id="ddi:DDB_G0284887"/>
<protein>
    <recommendedName>
        <fullName evidence="2">Programmed cell death protein 2 C-terminal domain-containing protein</fullName>
    </recommendedName>
</protein>
<dbReference type="InParanoid" id="Q54P06"/>
<dbReference type="dictyBase" id="DDB_G0284887"/>
<dbReference type="PhylomeDB" id="Q54P06"/>
<dbReference type="PANTHER" id="PTHR46421:SF1">
    <property type="entry name" value="PROGRAMMED CELL DEATH PROTEIN 2-LIKE"/>
    <property type="match status" value="1"/>
</dbReference>
<dbReference type="OMA" id="MPGPWAD"/>
<keyword evidence="4" id="KW-1185">Reference proteome</keyword>
<evidence type="ECO:0000259" key="2">
    <source>
        <dbReference type="Pfam" id="PF04194"/>
    </source>
</evidence>
<dbReference type="PANTHER" id="PTHR46421">
    <property type="entry name" value="PROGRAMMED CELL DEATH PROTEIN 2-LIKE"/>
    <property type="match status" value="1"/>
</dbReference>
<accession>Q54P06</accession>
<dbReference type="InterPro" id="IPR052815">
    <property type="entry name" value="PDCD2-like_regulator"/>
</dbReference>
<dbReference type="AlphaFoldDB" id="Q54P06"/>
<dbReference type="RefSeq" id="XP_639911.1">
    <property type="nucleotide sequence ID" value="XM_634819.1"/>
</dbReference>
<keyword evidence="1" id="KW-0175">Coiled coil</keyword>
<name>Q54P06_DICDI</name>
<dbReference type="PaxDb" id="44689-DDB0186239"/>
<organism evidence="3 4">
    <name type="scientific">Dictyostelium discoideum</name>
    <name type="common">Social amoeba</name>
    <dbReference type="NCBI Taxonomy" id="44689"/>
    <lineage>
        <taxon>Eukaryota</taxon>
        <taxon>Amoebozoa</taxon>
        <taxon>Evosea</taxon>
        <taxon>Eumycetozoa</taxon>
        <taxon>Dictyostelia</taxon>
        <taxon>Dictyosteliales</taxon>
        <taxon>Dictyosteliaceae</taxon>
        <taxon>Dictyostelium</taxon>
    </lineage>
</organism>
<dbReference type="FunCoup" id="Q54P06">
    <property type="interactions" value="33"/>
</dbReference>
<dbReference type="InterPro" id="IPR007320">
    <property type="entry name" value="PDCD2_C"/>
</dbReference>
<evidence type="ECO:0000313" key="4">
    <source>
        <dbReference type="Proteomes" id="UP000002195"/>
    </source>
</evidence>
<dbReference type="Proteomes" id="UP000002195">
    <property type="component" value="Unassembled WGS sequence"/>
</dbReference>
<dbReference type="VEuPathDB" id="AmoebaDB:DDB_G0284887"/>
<dbReference type="eggNOG" id="KOG2061">
    <property type="taxonomic scope" value="Eukaryota"/>
</dbReference>
<dbReference type="STRING" id="44689.Q54P06"/>
<comment type="caution">
    <text evidence="3">The sequence shown here is derived from an EMBL/GenBank/DDBJ whole genome shotgun (WGS) entry which is preliminary data.</text>
</comment>
<proteinExistence type="predicted"/>
<feature type="domain" description="Programmed cell death protein 2 C-terminal" evidence="2">
    <location>
        <begin position="293"/>
        <end position="411"/>
    </location>
</feature>
<evidence type="ECO:0000313" key="3">
    <source>
        <dbReference type="EMBL" id="EAL64907.1"/>
    </source>
</evidence>
<dbReference type="GeneID" id="8624823"/>
<dbReference type="GO" id="GO:0005737">
    <property type="term" value="C:cytoplasm"/>
    <property type="evidence" value="ECO:0007669"/>
    <property type="project" value="InterPro"/>
</dbReference>
<sequence>MSIKNDTKTFLGFIDEPIDSLKINKEEEEEDDYPYSTKIGGSPIWCAQPPNHLKDLKCNMCSSNLSFLLQAYCPLNSLPDYERNFYVFVCPSNECNPLSSGWRVIKCLDPLKEEEEDLQNEQIEDKVQELHQQNVIEKPLDDWGVEDSDDWGISSTTTTTTTTTASVTNSIDQLLKIRDDAIKEEKKRIKEEEQQKKNNNKINIEDDCINEEEIISGVIIPDDKSNKFQSCTLFIDEESIYTKKDKKSSNKNNNNNEESDLNQSILKKYQGIENTFGDESAEWSDETYEYVKDRVFSKFIKKISFAPDQCLRYSYGGKPLPMTAEGVKLLTFNQINNLPPHCSICNSVKVFEFQILSTLIAQIKLRDPLDPKKNQLEFSNAFIYTCPNNCFDKQKDTFNNVIYNEETIKIEKSI</sequence>
<reference evidence="3 4" key="1">
    <citation type="journal article" date="2005" name="Nature">
        <title>The genome of the social amoeba Dictyostelium discoideum.</title>
        <authorList>
            <consortium name="The Dictyostelium discoideum Sequencing Consortium"/>
            <person name="Eichinger L."/>
            <person name="Pachebat J.A."/>
            <person name="Glockner G."/>
            <person name="Rajandream M.A."/>
            <person name="Sucgang R."/>
            <person name="Berriman M."/>
            <person name="Song J."/>
            <person name="Olsen R."/>
            <person name="Szafranski K."/>
            <person name="Xu Q."/>
            <person name="Tunggal B."/>
            <person name="Kummerfeld S."/>
            <person name="Madera M."/>
            <person name="Konfortov B.A."/>
            <person name="Rivero F."/>
            <person name="Bankier A.T."/>
            <person name="Lehmann R."/>
            <person name="Hamlin N."/>
            <person name="Davies R."/>
            <person name="Gaudet P."/>
            <person name="Fey P."/>
            <person name="Pilcher K."/>
            <person name="Chen G."/>
            <person name="Saunders D."/>
            <person name="Sodergren E."/>
            <person name="Davis P."/>
            <person name="Kerhornou A."/>
            <person name="Nie X."/>
            <person name="Hall N."/>
            <person name="Anjard C."/>
            <person name="Hemphill L."/>
            <person name="Bason N."/>
            <person name="Farbrother P."/>
            <person name="Desany B."/>
            <person name="Just E."/>
            <person name="Morio T."/>
            <person name="Rost R."/>
            <person name="Churcher C."/>
            <person name="Cooper J."/>
            <person name="Haydock S."/>
            <person name="van Driessche N."/>
            <person name="Cronin A."/>
            <person name="Goodhead I."/>
            <person name="Muzny D."/>
            <person name="Mourier T."/>
            <person name="Pain A."/>
            <person name="Lu M."/>
            <person name="Harper D."/>
            <person name="Lindsay R."/>
            <person name="Hauser H."/>
            <person name="James K."/>
            <person name="Quiles M."/>
            <person name="Madan Babu M."/>
            <person name="Saito T."/>
            <person name="Buchrieser C."/>
            <person name="Wardroper A."/>
            <person name="Felder M."/>
            <person name="Thangavelu M."/>
            <person name="Johnson D."/>
            <person name="Knights A."/>
            <person name="Loulseged H."/>
            <person name="Mungall K."/>
            <person name="Oliver K."/>
            <person name="Price C."/>
            <person name="Quail M.A."/>
            <person name="Urushihara H."/>
            <person name="Hernandez J."/>
            <person name="Rabbinowitsch E."/>
            <person name="Steffen D."/>
            <person name="Sanders M."/>
            <person name="Ma J."/>
            <person name="Kohara Y."/>
            <person name="Sharp S."/>
            <person name="Simmonds M."/>
            <person name="Spiegler S."/>
            <person name="Tivey A."/>
            <person name="Sugano S."/>
            <person name="White B."/>
            <person name="Walker D."/>
            <person name="Woodward J."/>
            <person name="Winckler T."/>
            <person name="Tanaka Y."/>
            <person name="Shaulsky G."/>
            <person name="Schleicher M."/>
            <person name="Weinstock G."/>
            <person name="Rosenthal A."/>
            <person name="Cox E.C."/>
            <person name="Chisholm R.L."/>
            <person name="Gibbs R."/>
            <person name="Loomis W.F."/>
            <person name="Platzer M."/>
            <person name="Kay R.R."/>
            <person name="Williams J."/>
            <person name="Dear P.H."/>
            <person name="Noegel A.A."/>
            <person name="Barrell B."/>
            <person name="Kuspa A."/>
        </authorList>
    </citation>
    <scope>NUCLEOTIDE SEQUENCE [LARGE SCALE GENOMIC DNA]</scope>
    <source>
        <strain evidence="3 4">AX4</strain>
    </source>
</reference>
<evidence type="ECO:0000256" key="1">
    <source>
        <dbReference type="SAM" id="Coils"/>
    </source>
</evidence>
<feature type="coiled-coil region" evidence="1">
    <location>
        <begin position="175"/>
        <end position="202"/>
    </location>
</feature>
<gene>
    <name evidence="3" type="ORF">DDB_G0284887</name>
</gene>
<dbReference type="HOGENOM" id="CLU_034893_0_0_1"/>
<dbReference type="EMBL" id="AAFI02000073">
    <property type="protein sequence ID" value="EAL64907.1"/>
    <property type="molecule type" value="Genomic_DNA"/>
</dbReference>